<dbReference type="Proteomes" id="UP001498398">
    <property type="component" value="Unassembled WGS sequence"/>
</dbReference>
<organism evidence="2 3">
    <name type="scientific">Marasmiellus scandens</name>
    <dbReference type="NCBI Taxonomy" id="2682957"/>
    <lineage>
        <taxon>Eukaryota</taxon>
        <taxon>Fungi</taxon>
        <taxon>Dikarya</taxon>
        <taxon>Basidiomycota</taxon>
        <taxon>Agaricomycotina</taxon>
        <taxon>Agaricomycetes</taxon>
        <taxon>Agaricomycetidae</taxon>
        <taxon>Agaricales</taxon>
        <taxon>Marasmiineae</taxon>
        <taxon>Omphalotaceae</taxon>
        <taxon>Marasmiellus</taxon>
    </lineage>
</organism>
<protein>
    <submittedName>
        <fullName evidence="2">Uncharacterized protein</fullName>
    </submittedName>
</protein>
<comment type="caution">
    <text evidence="2">The sequence shown here is derived from an EMBL/GenBank/DDBJ whole genome shotgun (WGS) entry which is preliminary data.</text>
</comment>
<gene>
    <name evidence="2" type="ORF">VKT23_020786</name>
</gene>
<name>A0ABR1JIH2_9AGAR</name>
<sequence>MKLWSAGSPVMKYYLQFRVRGDMSNVRLTYGDNFHYESFTNGGFFYNPNTGQICAATHTFYSQKLPTNFSVTNLSPAQGLNASLHILQNPDDFDIFQYFDSNWIDFHVTIASIPTYQLLQATTVLPITLGSVMYLESLPNQRNDEALSRPLKIIGQFPNAEYDPAQSRDHFKPGTLMDNGWTRCTLDQLFESNVIPGYNWPNAFINCREDLRQAWLSQAHCYVDMNKKQNYVIADNLCFCLVPESSFLPQVIPTNLYLFIAPIQILPSPENGTLVDWGENGKTYYWSLDPDGKQILSDKVSDFLGLPRFQPRIYLPSWTNEQYEAIFQYQVYKGYDPYSDDYAYEHGWPLVDLIHTPEPEQLDDFDTCDVNEDSSDEWEDLAEAESGSTNSGTDSEAEESLQSEHSDGNASVEVDNIPYPYVFSVPMHFQQHIFQRGYDDLYMPTVQLLKHGCGASPWLYGLLEAHKSCSARGYFYGSAGNLLFSWQWVPVEQNNTTYTRGIRKRANSLPHSFKPQKPEFGV</sequence>
<feature type="compositionally biased region" description="Acidic residues" evidence="1">
    <location>
        <begin position="361"/>
        <end position="383"/>
    </location>
</feature>
<keyword evidence="3" id="KW-1185">Reference proteome</keyword>
<evidence type="ECO:0000313" key="3">
    <source>
        <dbReference type="Proteomes" id="UP001498398"/>
    </source>
</evidence>
<feature type="region of interest" description="Disordered" evidence="1">
    <location>
        <begin position="361"/>
        <end position="412"/>
    </location>
</feature>
<accession>A0ABR1JIH2</accession>
<dbReference type="EMBL" id="JBANRG010000018">
    <property type="protein sequence ID" value="KAK7458051.1"/>
    <property type="molecule type" value="Genomic_DNA"/>
</dbReference>
<proteinExistence type="predicted"/>
<evidence type="ECO:0000256" key="1">
    <source>
        <dbReference type="SAM" id="MobiDB-lite"/>
    </source>
</evidence>
<reference evidence="2 3" key="1">
    <citation type="submission" date="2024-01" db="EMBL/GenBank/DDBJ databases">
        <title>A draft genome for the cacao thread blight pathogen Marasmiellus scandens.</title>
        <authorList>
            <person name="Baruah I.K."/>
            <person name="Leung J."/>
            <person name="Bukari Y."/>
            <person name="Amoako-Attah I."/>
            <person name="Meinhardt L.W."/>
            <person name="Bailey B.A."/>
            <person name="Cohen S.P."/>
        </authorList>
    </citation>
    <scope>NUCLEOTIDE SEQUENCE [LARGE SCALE GENOMIC DNA]</scope>
    <source>
        <strain evidence="2 3">GH-19</strain>
    </source>
</reference>
<evidence type="ECO:0000313" key="2">
    <source>
        <dbReference type="EMBL" id="KAK7458051.1"/>
    </source>
</evidence>